<dbReference type="InterPro" id="IPR047596">
    <property type="entry name" value="OMPdecase_bac"/>
</dbReference>
<feature type="binding site" evidence="9 11">
    <location>
        <position position="9"/>
    </location>
    <ligand>
        <name>substrate</name>
    </ligand>
</feature>
<dbReference type="EC" id="4.1.1.23" evidence="9"/>
<evidence type="ECO:0000256" key="8">
    <source>
        <dbReference type="ARBA" id="ARBA00061012"/>
    </source>
</evidence>
<feature type="domain" description="Orotidine 5'-phosphate decarboxylase" evidence="14">
    <location>
        <begin position="3"/>
        <end position="226"/>
    </location>
</feature>
<dbReference type="GO" id="GO:0005829">
    <property type="term" value="C:cytosol"/>
    <property type="evidence" value="ECO:0007669"/>
    <property type="project" value="TreeGrafter"/>
</dbReference>
<proteinExistence type="inferred from homology"/>
<organism evidence="15 16">
    <name type="scientific">Sediminibacillus halophilus</name>
    <dbReference type="NCBI Taxonomy" id="482461"/>
    <lineage>
        <taxon>Bacteria</taxon>
        <taxon>Bacillati</taxon>
        <taxon>Bacillota</taxon>
        <taxon>Bacilli</taxon>
        <taxon>Bacillales</taxon>
        <taxon>Bacillaceae</taxon>
        <taxon>Sediminibacillus</taxon>
    </lineage>
</organism>
<dbReference type="SMART" id="SM00934">
    <property type="entry name" value="OMPdecase"/>
    <property type="match status" value="1"/>
</dbReference>
<dbReference type="Gene3D" id="3.20.20.70">
    <property type="entry name" value="Aldolase class I"/>
    <property type="match status" value="1"/>
</dbReference>
<dbReference type="PANTHER" id="PTHR32119:SF2">
    <property type="entry name" value="OROTIDINE 5'-PHOSPHATE DECARBOXYLASE"/>
    <property type="match status" value="1"/>
</dbReference>
<gene>
    <name evidence="9" type="primary">pyrF</name>
    <name evidence="15" type="ORF">SAMN05216244_0669</name>
</gene>
<dbReference type="AlphaFoldDB" id="A0A1G9MQL6"/>
<dbReference type="GO" id="GO:0004590">
    <property type="term" value="F:orotidine-5'-phosphate decarboxylase activity"/>
    <property type="evidence" value="ECO:0007669"/>
    <property type="project" value="UniProtKB-UniRule"/>
</dbReference>
<evidence type="ECO:0000259" key="14">
    <source>
        <dbReference type="SMART" id="SM00934"/>
    </source>
</evidence>
<evidence type="ECO:0000256" key="7">
    <source>
        <dbReference type="ARBA" id="ARBA00049157"/>
    </source>
</evidence>
<dbReference type="Pfam" id="PF00215">
    <property type="entry name" value="OMPdecase"/>
    <property type="match status" value="1"/>
</dbReference>
<dbReference type="PANTHER" id="PTHR32119">
    <property type="entry name" value="OROTIDINE 5'-PHOSPHATE DECARBOXYLASE"/>
    <property type="match status" value="1"/>
</dbReference>
<comment type="catalytic activity">
    <reaction evidence="7 9 12">
        <text>orotidine 5'-phosphate + H(+) = UMP + CO2</text>
        <dbReference type="Rhea" id="RHEA:11596"/>
        <dbReference type="ChEBI" id="CHEBI:15378"/>
        <dbReference type="ChEBI" id="CHEBI:16526"/>
        <dbReference type="ChEBI" id="CHEBI:57538"/>
        <dbReference type="ChEBI" id="CHEBI:57865"/>
        <dbReference type="EC" id="4.1.1.23"/>
    </reaction>
</comment>
<evidence type="ECO:0000256" key="6">
    <source>
        <dbReference type="ARBA" id="ARBA00023239"/>
    </source>
</evidence>
<feature type="active site" description="Proton donor" evidence="9">
    <location>
        <position position="60"/>
    </location>
</feature>
<dbReference type="CDD" id="cd04725">
    <property type="entry name" value="OMP_decarboxylase_like"/>
    <property type="match status" value="1"/>
</dbReference>
<keyword evidence="16" id="KW-1185">Reference proteome</keyword>
<evidence type="ECO:0000256" key="1">
    <source>
        <dbReference type="ARBA" id="ARBA00002356"/>
    </source>
</evidence>
<dbReference type="RefSeq" id="WP_074597429.1">
    <property type="nucleotide sequence ID" value="NZ_FNHF01000001.1"/>
</dbReference>
<feature type="active site" description="For OMPdecase activity" evidence="10">
    <location>
        <position position="58"/>
    </location>
</feature>
<evidence type="ECO:0000313" key="16">
    <source>
        <dbReference type="Proteomes" id="UP000182347"/>
    </source>
</evidence>
<evidence type="ECO:0000256" key="13">
    <source>
        <dbReference type="SAM" id="MobiDB-lite"/>
    </source>
</evidence>
<dbReference type="GO" id="GO:0006207">
    <property type="term" value="P:'de novo' pyrimidine nucleobase biosynthetic process"/>
    <property type="evidence" value="ECO:0007669"/>
    <property type="project" value="InterPro"/>
</dbReference>
<evidence type="ECO:0000256" key="2">
    <source>
        <dbReference type="ARBA" id="ARBA00004861"/>
    </source>
</evidence>
<dbReference type="Proteomes" id="UP000182347">
    <property type="component" value="Unassembled WGS sequence"/>
</dbReference>
<feature type="compositionally biased region" description="Polar residues" evidence="13">
    <location>
        <begin position="215"/>
        <end position="224"/>
    </location>
</feature>
<dbReference type="HAMAP" id="MF_01200_B">
    <property type="entry name" value="OMPdecase_type1_B"/>
    <property type="match status" value="1"/>
</dbReference>
<dbReference type="InterPro" id="IPR013785">
    <property type="entry name" value="Aldolase_TIM"/>
</dbReference>
<feature type="active site" description="For OMPdecase activity" evidence="10">
    <location>
        <position position="60"/>
    </location>
</feature>
<evidence type="ECO:0000313" key="15">
    <source>
        <dbReference type="EMBL" id="SDL75925.1"/>
    </source>
</evidence>
<dbReference type="PROSITE" id="PS00156">
    <property type="entry name" value="OMPDECASE"/>
    <property type="match status" value="1"/>
</dbReference>
<name>A0A1G9MQL6_9BACI</name>
<feature type="binding site" evidence="9 11">
    <location>
        <position position="211"/>
    </location>
    <ligand>
        <name>substrate</name>
    </ligand>
</feature>
<comment type="subunit">
    <text evidence="3 9">Homodimer.</text>
</comment>
<feature type="region of interest" description="Disordered" evidence="13">
    <location>
        <begin position="185"/>
        <end position="204"/>
    </location>
</feature>
<protein>
    <recommendedName>
        <fullName evidence="9">Orotidine 5'-phosphate decarboxylase</fullName>
        <ecNumber evidence="9">4.1.1.23</ecNumber>
    </recommendedName>
    <alternativeName>
        <fullName evidence="9">OMP decarboxylase</fullName>
        <shortName evidence="9">OMPDCase</shortName>
        <shortName evidence="9">OMPdecase</shortName>
    </alternativeName>
</protein>
<evidence type="ECO:0000256" key="9">
    <source>
        <dbReference type="HAMAP-Rule" id="MF_01200"/>
    </source>
</evidence>
<dbReference type="InterPro" id="IPR001754">
    <property type="entry name" value="OMPdeCOase_dom"/>
</dbReference>
<dbReference type="NCBIfam" id="TIGR01740">
    <property type="entry name" value="pyrF"/>
    <property type="match status" value="1"/>
</dbReference>
<keyword evidence="6 9" id="KW-0456">Lyase</keyword>
<dbReference type="GO" id="GO:0044205">
    <property type="term" value="P:'de novo' UMP biosynthetic process"/>
    <property type="evidence" value="ECO:0007669"/>
    <property type="project" value="UniProtKB-UniRule"/>
</dbReference>
<evidence type="ECO:0000256" key="3">
    <source>
        <dbReference type="ARBA" id="ARBA00011738"/>
    </source>
</evidence>
<feature type="binding site" evidence="9 11">
    <location>
        <position position="181"/>
    </location>
    <ligand>
        <name>substrate</name>
    </ligand>
</feature>
<dbReference type="UniPathway" id="UPA00070">
    <property type="reaction ID" value="UER00120"/>
</dbReference>
<evidence type="ECO:0000256" key="5">
    <source>
        <dbReference type="ARBA" id="ARBA00022975"/>
    </source>
</evidence>
<feature type="binding site" evidence="9">
    <location>
        <begin position="58"/>
        <end position="67"/>
    </location>
    <ligand>
        <name>substrate</name>
    </ligand>
</feature>
<feature type="binding site" evidence="9 11">
    <location>
        <position position="119"/>
    </location>
    <ligand>
        <name>substrate</name>
    </ligand>
</feature>
<dbReference type="InterPro" id="IPR014732">
    <property type="entry name" value="OMPdecase"/>
</dbReference>
<feature type="active site" description="For OMPdecase activity" evidence="10">
    <location>
        <position position="63"/>
    </location>
</feature>
<dbReference type="NCBIfam" id="NF001273">
    <property type="entry name" value="PRK00230.1"/>
    <property type="match status" value="1"/>
</dbReference>
<evidence type="ECO:0000256" key="12">
    <source>
        <dbReference type="RuleBase" id="RU000512"/>
    </source>
</evidence>
<reference evidence="16" key="1">
    <citation type="submission" date="2016-10" db="EMBL/GenBank/DDBJ databases">
        <authorList>
            <person name="Varghese N."/>
            <person name="Submissions S."/>
        </authorList>
    </citation>
    <scope>NUCLEOTIDE SEQUENCE [LARGE SCALE GENOMIC DNA]</scope>
    <source>
        <strain evidence="16">CGMCC 1.6199</strain>
    </source>
</reference>
<accession>A0A1G9MQL6</accession>
<dbReference type="EMBL" id="FNHF01000001">
    <property type="protein sequence ID" value="SDL75925.1"/>
    <property type="molecule type" value="Genomic_DNA"/>
</dbReference>
<evidence type="ECO:0000256" key="11">
    <source>
        <dbReference type="PIRSR" id="PIRSR614732-2"/>
    </source>
</evidence>
<comment type="function">
    <text evidence="1 9">Catalyzes the decarboxylation of orotidine 5'-monophosphate (OMP) to uridine 5'-monophosphate (UMP).</text>
</comment>
<evidence type="ECO:0000256" key="10">
    <source>
        <dbReference type="PIRSR" id="PIRSR614732-1"/>
    </source>
</evidence>
<feature type="binding site" evidence="9 11">
    <location>
        <position position="31"/>
    </location>
    <ligand>
        <name>substrate</name>
    </ligand>
</feature>
<dbReference type="InterPro" id="IPR011060">
    <property type="entry name" value="RibuloseP-bd_barrel"/>
</dbReference>
<feature type="region of interest" description="Disordered" evidence="13">
    <location>
        <begin position="215"/>
        <end position="236"/>
    </location>
</feature>
<comment type="pathway">
    <text evidence="2 9 12">Pyrimidine metabolism; UMP biosynthesis via de novo pathway; UMP from orotate: step 2/2.</text>
</comment>
<dbReference type="InterPro" id="IPR018089">
    <property type="entry name" value="OMPdecase_AS"/>
</dbReference>
<sequence length="236" mass="26379">MKPIYLALDFPDWQETEGFIRRNKLQGVPVKVGMELFYRQGPQLIEKLKVDGHPIFLDLKLHDIPYTVYKAMKNLAKLGVDLVNVHAWGGSEMIRAAKQGFMEGNPGKNSRLIAVTVLTSMDNRTLSEELHIPVKAEESVLNLAMMAKESGADGVVCSPWEVPSIKRNCGSSFYTVTPGIRLKTDQHQDQQRIASPTEARNNGADAIVIGRSVTASSDPKSKYQQVIKEWNDDNER</sequence>
<dbReference type="SUPFAM" id="SSF51366">
    <property type="entry name" value="Ribulose-phoshate binding barrel"/>
    <property type="match status" value="1"/>
</dbReference>
<dbReference type="OrthoDB" id="9806203at2"/>
<keyword evidence="4 9" id="KW-0210">Decarboxylase</keyword>
<keyword evidence="5 9" id="KW-0665">Pyrimidine biosynthesis</keyword>
<comment type="similarity">
    <text evidence="8 9">Belongs to the OMP decarboxylase family. Type 1 subfamily.</text>
</comment>
<dbReference type="FunFam" id="3.20.20.70:FF:000015">
    <property type="entry name" value="Orotidine 5'-phosphate decarboxylase"/>
    <property type="match status" value="1"/>
</dbReference>
<dbReference type="STRING" id="482461.SAMN05216244_0669"/>
<feature type="compositionally biased region" description="Polar residues" evidence="13">
    <location>
        <begin position="191"/>
        <end position="200"/>
    </location>
</feature>
<feature type="binding site" evidence="9 11">
    <location>
        <position position="210"/>
    </location>
    <ligand>
        <name>substrate</name>
    </ligand>
</feature>
<evidence type="ECO:0000256" key="4">
    <source>
        <dbReference type="ARBA" id="ARBA00022793"/>
    </source>
</evidence>
<feature type="binding site" evidence="9 11">
    <location>
        <position position="190"/>
    </location>
    <ligand>
        <name>substrate</name>
    </ligand>
</feature>